<keyword evidence="2" id="KW-1185">Reference proteome</keyword>
<dbReference type="Proteomes" id="UP001142489">
    <property type="component" value="Unassembled WGS sequence"/>
</dbReference>
<feature type="non-terminal residue" evidence="1">
    <location>
        <position position="126"/>
    </location>
</feature>
<reference evidence="1" key="1">
    <citation type="journal article" date="2023" name="DNA Res.">
        <title>Chromosome-level genome assembly of Phrynocephalus forsythii using third-generation DNA sequencing and Hi-C analysis.</title>
        <authorList>
            <person name="Qi Y."/>
            <person name="Zhao W."/>
            <person name="Zhao Y."/>
            <person name="Niu C."/>
            <person name="Cao S."/>
            <person name="Zhang Y."/>
        </authorList>
    </citation>
    <scope>NUCLEOTIDE SEQUENCE</scope>
    <source>
        <tissue evidence="1">Muscle</tissue>
    </source>
</reference>
<sequence length="126" mass="14347">MLPHVQSLKTDDRPDSDHLSVRVTTRFHQTQSGTTTDCKMLGHRQAEKWLSWPLQIDANIRQMLRTDQLQALHQHAPQGSQDICGAYQDTINALRPFLTTTCSDNNQGAQISWFDKDCVSLRNNIS</sequence>
<proteinExistence type="predicted"/>
<dbReference type="EMBL" id="JAPFRF010000004">
    <property type="protein sequence ID" value="KAJ7335383.1"/>
    <property type="molecule type" value="Genomic_DNA"/>
</dbReference>
<name>A0A9Q0Y263_9SAUR</name>
<protein>
    <submittedName>
        <fullName evidence="1">Uncharacterized protein</fullName>
    </submittedName>
</protein>
<evidence type="ECO:0000313" key="2">
    <source>
        <dbReference type="Proteomes" id="UP001142489"/>
    </source>
</evidence>
<accession>A0A9Q0Y263</accession>
<gene>
    <name evidence="1" type="ORF">JRQ81_013324</name>
</gene>
<evidence type="ECO:0000313" key="1">
    <source>
        <dbReference type="EMBL" id="KAJ7335383.1"/>
    </source>
</evidence>
<comment type="caution">
    <text evidence="1">The sequence shown here is derived from an EMBL/GenBank/DDBJ whole genome shotgun (WGS) entry which is preliminary data.</text>
</comment>
<organism evidence="1 2">
    <name type="scientific">Phrynocephalus forsythii</name>
    <dbReference type="NCBI Taxonomy" id="171643"/>
    <lineage>
        <taxon>Eukaryota</taxon>
        <taxon>Metazoa</taxon>
        <taxon>Chordata</taxon>
        <taxon>Craniata</taxon>
        <taxon>Vertebrata</taxon>
        <taxon>Euteleostomi</taxon>
        <taxon>Lepidosauria</taxon>
        <taxon>Squamata</taxon>
        <taxon>Bifurcata</taxon>
        <taxon>Unidentata</taxon>
        <taxon>Episquamata</taxon>
        <taxon>Toxicofera</taxon>
        <taxon>Iguania</taxon>
        <taxon>Acrodonta</taxon>
        <taxon>Agamidae</taxon>
        <taxon>Agaminae</taxon>
        <taxon>Phrynocephalus</taxon>
    </lineage>
</organism>
<dbReference type="AlphaFoldDB" id="A0A9Q0Y263"/>